<dbReference type="Gene3D" id="3.20.20.410">
    <property type="entry name" value="Protein of unknown function UPF0759"/>
    <property type="match status" value="1"/>
</dbReference>
<keyword evidence="2" id="KW-1185">Reference proteome</keyword>
<dbReference type="PANTHER" id="PTHR30348:SF4">
    <property type="entry name" value="DUF72 DOMAIN-CONTAINING PROTEIN"/>
    <property type="match status" value="1"/>
</dbReference>
<dbReference type="AlphaFoldDB" id="A0A369BQK0"/>
<proteinExistence type="predicted"/>
<dbReference type="PANTHER" id="PTHR30348">
    <property type="entry name" value="UNCHARACTERIZED PROTEIN YECE"/>
    <property type="match status" value="1"/>
</dbReference>
<dbReference type="RefSeq" id="WP_114281260.1">
    <property type="nucleotide sequence ID" value="NZ_QPJY01000017.1"/>
</dbReference>
<name>A0A369BQK0_9GAMM</name>
<dbReference type="InterPro" id="IPR002763">
    <property type="entry name" value="DUF72"/>
</dbReference>
<comment type="caution">
    <text evidence="1">The sequence shown here is derived from an EMBL/GenBank/DDBJ whole genome shotgun (WGS) entry which is preliminary data.</text>
</comment>
<gene>
    <name evidence="1" type="ORF">DFQ59_11725</name>
</gene>
<evidence type="ECO:0000313" key="1">
    <source>
        <dbReference type="EMBL" id="RCX23899.1"/>
    </source>
</evidence>
<sequence>MTKKSHARRIHIGTSGWSYAHWKGPFYPEDIADAAMLGYYAERLSTVEINSSFYHLPQESALSHWKATVPSGFLFSAKASRYITHMKKLKDPDRSLRPLLDRIGLLGDRLGPLLFQLPPRWHCNPERLGAFLEALGSDRRCAFEIRDPSWEDPAIYDLLARHGAALCIHDLDGRLSPRELTADFAYVRLHGPDGPYRGSYDRRALAGWAETFHDWAGRGLEIFCYFDNDEAGYAALNALELQQLAVSG</sequence>
<dbReference type="InterPro" id="IPR036520">
    <property type="entry name" value="UPF0759_sf"/>
</dbReference>
<dbReference type="OrthoDB" id="9780310at2"/>
<accession>A0A369BQK0</accession>
<dbReference type="SUPFAM" id="SSF117396">
    <property type="entry name" value="TM1631-like"/>
    <property type="match status" value="1"/>
</dbReference>
<organism evidence="1 2">
    <name type="scientific">Thioalbus denitrificans</name>
    <dbReference type="NCBI Taxonomy" id="547122"/>
    <lineage>
        <taxon>Bacteria</taxon>
        <taxon>Pseudomonadati</taxon>
        <taxon>Pseudomonadota</taxon>
        <taxon>Gammaproteobacteria</taxon>
        <taxon>Chromatiales</taxon>
        <taxon>Ectothiorhodospiraceae</taxon>
        <taxon>Thioalbus</taxon>
    </lineage>
</organism>
<dbReference type="Proteomes" id="UP000252707">
    <property type="component" value="Unassembled WGS sequence"/>
</dbReference>
<reference evidence="1 2" key="1">
    <citation type="submission" date="2018-07" db="EMBL/GenBank/DDBJ databases">
        <title>Genomic Encyclopedia of Type Strains, Phase IV (KMG-IV): sequencing the most valuable type-strain genomes for metagenomic binning, comparative biology and taxonomic classification.</title>
        <authorList>
            <person name="Goeker M."/>
        </authorList>
    </citation>
    <scope>NUCLEOTIDE SEQUENCE [LARGE SCALE GENOMIC DNA]</scope>
    <source>
        <strain evidence="1 2">DSM 26407</strain>
    </source>
</reference>
<dbReference type="EMBL" id="QPJY01000017">
    <property type="protein sequence ID" value="RCX23899.1"/>
    <property type="molecule type" value="Genomic_DNA"/>
</dbReference>
<protein>
    <submittedName>
        <fullName evidence="1">Uncharacterized protein YecE (DUF72 family)</fullName>
    </submittedName>
</protein>
<evidence type="ECO:0000313" key="2">
    <source>
        <dbReference type="Proteomes" id="UP000252707"/>
    </source>
</evidence>
<dbReference type="Pfam" id="PF01904">
    <property type="entry name" value="DUF72"/>
    <property type="match status" value="1"/>
</dbReference>